<dbReference type="InterPro" id="IPR010920">
    <property type="entry name" value="LSM_dom_sf"/>
</dbReference>
<accession>A0A261QVT2</accession>
<keyword evidence="10" id="KW-1185">Reference proteome</keyword>
<evidence type="ECO:0000256" key="4">
    <source>
        <dbReference type="ARBA" id="ARBA00022989"/>
    </source>
</evidence>
<evidence type="ECO:0000313" key="10">
    <source>
        <dbReference type="Proteomes" id="UP000216947"/>
    </source>
</evidence>
<dbReference type="GO" id="GO:0016020">
    <property type="term" value="C:membrane"/>
    <property type="evidence" value="ECO:0007669"/>
    <property type="project" value="InterPro"/>
</dbReference>
<evidence type="ECO:0000256" key="3">
    <source>
        <dbReference type="ARBA" id="ARBA00022692"/>
    </source>
</evidence>
<reference evidence="10" key="1">
    <citation type="submission" date="2017-05" db="EMBL/GenBank/DDBJ databases">
        <title>Complete and WGS of Bordetella genogroups.</title>
        <authorList>
            <person name="Spilker T."/>
            <person name="Lipuma J."/>
        </authorList>
    </citation>
    <scope>NUCLEOTIDE SEQUENCE [LARGE SCALE GENOMIC DNA]</scope>
    <source>
        <strain evidence="10">AU18089</strain>
    </source>
</reference>
<dbReference type="SUPFAM" id="SSF82861">
    <property type="entry name" value="Mechanosensitive channel protein MscS (YggB), transmembrane region"/>
    <property type="match status" value="1"/>
</dbReference>
<feature type="transmembrane region" description="Helical" evidence="6">
    <location>
        <begin position="242"/>
        <end position="263"/>
    </location>
</feature>
<dbReference type="Gene3D" id="1.10.287.1260">
    <property type="match status" value="1"/>
</dbReference>
<evidence type="ECO:0000256" key="5">
    <source>
        <dbReference type="ARBA" id="ARBA00023136"/>
    </source>
</evidence>
<dbReference type="InterPro" id="IPR049278">
    <property type="entry name" value="MS_channel_C"/>
</dbReference>
<dbReference type="Pfam" id="PF21082">
    <property type="entry name" value="MS_channel_3rd"/>
    <property type="match status" value="1"/>
</dbReference>
<dbReference type="GO" id="GO:0012505">
    <property type="term" value="C:endomembrane system"/>
    <property type="evidence" value="ECO:0007669"/>
    <property type="project" value="UniProtKB-SubCell"/>
</dbReference>
<proteinExistence type="inferred from homology"/>
<feature type="transmembrane region" description="Helical" evidence="6">
    <location>
        <begin position="382"/>
        <end position="402"/>
    </location>
</feature>
<dbReference type="InterPro" id="IPR023408">
    <property type="entry name" value="MscS_beta-dom_sf"/>
</dbReference>
<feature type="transmembrane region" description="Helical" evidence="6">
    <location>
        <begin position="316"/>
        <end position="338"/>
    </location>
</feature>
<dbReference type="InterPro" id="IPR006685">
    <property type="entry name" value="MscS_channel_2nd"/>
</dbReference>
<keyword evidence="5 6" id="KW-0472">Membrane</keyword>
<feature type="domain" description="Mechanosensitive ion channel MscS" evidence="7">
    <location>
        <begin position="405"/>
        <end position="470"/>
    </location>
</feature>
<comment type="similarity">
    <text evidence="2">Belongs to the MscS (TC 1.A.23) family.</text>
</comment>
<evidence type="ECO:0008006" key="11">
    <source>
        <dbReference type="Google" id="ProtNLM"/>
    </source>
</evidence>
<evidence type="ECO:0000313" key="9">
    <source>
        <dbReference type="EMBL" id="OZI16846.1"/>
    </source>
</evidence>
<dbReference type="PANTHER" id="PTHR30566:SF5">
    <property type="entry name" value="MECHANOSENSITIVE ION CHANNEL PROTEIN 1, MITOCHONDRIAL-RELATED"/>
    <property type="match status" value="1"/>
</dbReference>
<feature type="transmembrane region" description="Helical" evidence="6">
    <location>
        <begin position="283"/>
        <end position="304"/>
    </location>
</feature>
<evidence type="ECO:0000256" key="6">
    <source>
        <dbReference type="SAM" id="Phobius"/>
    </source>
</evidence>
<protein>
    <recommendedName>
        <fullName evidence="11">Mechanosensitive ion channel protein MscS</fullName>
    </recommendedName>
</protein>
<dbReference type="GO" id="GO:0008381">
    <property type="term" value="F:mechanosensitive monoatomic ion channel activity"/>
    <property type="evidence" value="ECO:0007669"/>
    <property type="project" value="UniProtKB-ARBA"/>
</dbReference>
<feature type="transmembrane region" description="Helical" evidence="6">
    <location>
        <begin position="359"/>
        <end position="376"/>
    </location>
</feature>
<feature type="domain" description="Mechanosensitive ion channel MscS C-terminal" evidence="8">
    <location>
        <begin position="484"/>
        <end position="565"/>
    </location>
</feature>
<dbReference type="Proteomes" id="UP000216947">
    <property type="component" value="Unassembled WGS sequence"/>
</dbReference>
<dbReference type="Pfam" id="PF00924">
    <property type="entry name" value="MS_channel_2nd"/>
    <property type="match status" value="1"/>
</dbReference>
<evidence type="ECO:0000259" key="8">
    <source>
        <dbReference type="Pfam" id="PF21082"/>
    </source>
</evidence>
<keyword evidence="4 6" id="KW-1133">Transmembrane helix</keyword>
<evidence type="ECO:0000256" key="1">
    <source>
        <dbReference type="ARBA" id="ARBA00004127"/>
    </source>
</evidence>
<evidence type="ECO:0000259" key="7">
    <source>
        <dbReference type="Pfam" id="PF00924"/>
    </source>
</evidence>
<gene>
    <name evidence="9" type="ORF">CAL19_19525</name>
</gene>
<organism evidence="9 10">
    <name type="scientific">Bordetella genomosp. 7</name>
    <dbReference type="NCBI Taxonomy" id="1416805"/>
    <lineage>
        <taxon>Bacteria</taxon>
        <taxon>Pseudomonadati</taxon>
        <taxon>Pseudomonadota</taxon>
        <taxon>Betaproteobacteria</taxon>
        <taxon>Burkholderiales</taxon>
        <taxon>Alcaligenaceae</taxon>
        <taxon>Bordetella</taxon>
    </lineage>
</organism>
<comment type="caution">
    <text evidence="9">The sequence shown here is derived from an EMBL/GenBank/DDBJ whole genome shotgun (WGS) entry which is preliminary data.</text>
</comment>
<dbReference type="PANTHER" id="PTHR30566">
    <property type="entry name" value="YNAI-RELATED MECHANOSENSITIVE ION CHANNEL"/>
    <property type="match status" value="1"/>
</dbReference>
<keyword evidence="3 6" id="KW-0812">Transmembrane</keyword>
<dbReference type="AlphaFoldDB" id="A0A261QVT2"/>
<evidence type="ECO:0000256" key="2">
    <source>
        <dbReference type="ARBA" id="ARBA00008017"/>
    </source>
</evidence>
<dbReference type="Gene3D" id="2.30.30.60">
    <property type="match status" value="1"/>
</dbReference>
<dbReference type="SUPFAM" id="SSF50182">
    <property type="entry name" value="Sm-like ribonucleoproteins"/>
    <property type="match status" value="1"/>
</dbReference>
<comment type="subcellular location">
    <subcellularLocation>
        <location evidence="1">Endomembrane system</location>
        <topology evidence="1">Multi-pass membrane protein</topology>
    </subcellularLocation>
</comment>
<sequence length="578" mass="63288">MPGSSMIMRPYPLGRKGAQVRALARWCRAMAGACCAAWMMWLVSAPAFAVAERALSPVSTASPGDTYRSLVSGMQRLEQLYIGYTADKSFANLREIRYQLNRLRTLLDLSEVPAANRVKAGNAALTYLGDIVARLPSVDEDSIPGARDGGAPLPARWTVPGTDIKIARQEDGPNAGEYLFTAGSIAHLAEYYQRVKHLPVVQARHYASLHEEHINATGPLVPDWLTRRIPDSLKTAYLNTPVWKIIAIAGVVGLMLALVWCWARVVRTQGRRGSELRRLAWRFSLPVALIAIYSLAEWFVISHIDPAGWFATGERLVFTAVFYAVAAWAAWVGCFLMAEAVISTPRISRNSLDIHLLRLAARVAAIGLAGGILVYGANEIGIPALGLIAGIGVGGFALALAAQSTIENLFAGVALFADRPFRIGDVISFGEQRGVVEAVGTRSSRIRALDGTLITVPNRDLAKTEIVNYTQRDKCLFVHTLALRVDTPASQLNELLERLRALMSSDDMVEKKDGWPRVRCVGLGIGRIEVEVRAHVLTNDFTKFLAVQEALLLRIVELIDSMRIELVPTRFMIAAQSK</sequence>
<dbReference type="EMBL" id="NEVK01000008">
    <property type="protein sequence ID" value="OZI16846.1"/>
    <property type="molecule type" value="Genomic_DNA"/>
</dbReference>
<name>A0A261QVT2_9BORD</name>
<dbReference type="InterPro" id="IPR011014">
    <property type="entry name" value="MscS_channel_TM-2"/>
</dbReference>